<accession>A0ABW6PX97</accession>
<reference evidence="3 4" key="1">
    <citation type="submission" date="2024-10" db="EMBL/GenBank/DDBJ databases">
        <title>The Natural Products Discovery Center: Release of the First 8490 Sequenced Strains for Exploring Actinobacteria Biosynthetic Diversity.</title>
        <authorList>
            <person name="Kalkreuter E."/>
            <person name="Kautsar S.A."/>
            <person name="Yang D."/>
            <person name="Bader C.D."/>
            <person name="Teijaro C.N."/>
            <person name="Fluegel L."/>
            <person name="Davis C.M."/>
            <person name="Simpson J.R."/>
            <person name="Lauterbach L."/>
            <person name="Steele A.D."/>
            <person name="Gui C."/>
            <person name="Meng S."/>
            <person name="Li G."/>
            <person name="Viehrig K."/>
            <person name="Ye F."/>
            <person name="Su P."/>
            <person name="Kiefer A.F."/>
            <person name="Nichols A."/>
            <person name="Cepeda A.J."/>
            <person name="Yan W."/>
            <person name="Fan B."/>
            <person name="Jiang Y."/>
            <person name="Adhikari A."/>
            <person name="Zheng C.-J."/>
            <person name="Schuster L."/>
            <person name="Cowan T.M."/>
            <person name="Smanski M.J."/>
            <person name="Chevrette M.G."/>
            <person name="De Carvalho L.P.S."/>
            <person name="Shen B."/>
        </authorList>
    </citation>
    <scope>NUCLEOTIDE SEQUENCE [LARGE SCALE GENOMIC DNA]</scope>
    <source>
        <strain evidence="3 4">NPDC004045</strain>
    </source>
</reference>
<dbReference type="EMBL" id="JBIAMX010000031">
    <property type="protein sequence ID" value="MFF0547059.1"/>
    <property type="molecule type" value="Genomic_DNA"/>
</dbReference>
<evidence type="ECO:0000313" key="3">
    <source>
        <dbReference type="EMBL" id="MFF0547059.1"/>
    </source>
</evidence>
<dbReference type="InterPro" id="IPR001647">
    <property type="entry name" value="HTH_TetR"/>
</dbReference>
<dbReference type="InterPro" id="IPR036271">
    <property type="entry name" value="Tet_transcr_reg_TetR-rel_C_sf"/>
</dbReference>
<protein>
    <submittedName>
        <fullName evidence="3">TetR/AcrR family transcriptional regulator</fullName>
    </submittedName>
</protein>
<dbReference type="SUPFAM" id="SSF48498">
    <property type="entry name" value="Tetracyclin repressor-like, C-terminal domain"/>
    <property type="match status" value="1"/>
</dbReference>
<evidence type="ECO:0000256" key="1">
    <source>
        <dbReference type="ARBA" id="ARBA00023125"/>
    </source>
</evidence>
<keyword evidence="4" id="KW-1185">Reference proteome</keyword>
<proteinExistence type="predicted"/>
<dbReference type="PANTHER" id="PTHR30055:SF201">
    <property type="entry name" value="TRANSCRIPTIONAL REGULATORY PROTEIN"/>
    <property type="match status" value="1"/>
</dbReference>
<keyword evidence="1" id="KW-0238">DNA-binding</keyword>
<name>A0ABW6PX97_9NOCA</name>
<organism evidence="3 4">
    <name type="scientific">Nocardia thailandica</name>
    <dbReference type="NCBI Taxonomy" id="257275"/>
    <lineage>
        <taxon>Bacteria</taxon>
        <taxon>Bacillati</taxon>
        <taxon>Actinomycetota</taxon>
        <taxon>Actinomycetes</taxon>
        <taxon>Mycobacteriales</taxon>
        <taxon>Nocardiaceae</taxon>
        <taxon>Nocardia</taxon>
    </lineage>
</organism>
<feature type="domain" description="HTH tetR-type" evidence="2">
    <location>
        <begin position="15"/>
        <end position="62"/>
    </location>
</feature>
<dbReference type="Pfam" id="PF00440">
    <property type="entry name" value="TetR_N"/>
    <property type="match status" value="1"/>
</dbReference>
<dbReference type="Gene3D" id="1.10.357.10">
    <property type="entry name" value="Tetracycline Repressor, domain 2"/>
    <property type="match status" value="1"/>
</dbReference>
<dbReference type="RefSeq" id="WP_387703212.1">
    <property type="nucleotide sequence ID" value="NZ_JBIAMX010000031.1"/>
</dbReference>
<gene>
    <name evidence="3" type="ORF">ACFYTF_29900</name>
</gene>
<dbReference type="InterPro" id="IPR050109">
    <property type="entry name" value="HTH-type_TetR-like_transc_reg"/>
</dbReference>
<evidence type="ECO:0000313" key="4">
    <source>
        <dbReference type="Proteomes" id="UP001601444"/>
    </source>
</evidence>
<dbReference type="InterPro" id="IPR009057">
    <property type="entry name" value="Homeodomain-like_sf"/>
</dbReference>
<evidence type="ECO:0000259" key="2">
    <source>
        <dbReference type="Pfam" id="PF00440"/>
    </source>
</evidence>
<sequence length="195" mass="21234">MQVTQRDVPDRRELLLRATVEVVAERGYEAASFARIVEHARMSSTRLISYHFASREALMAEALALIVREAAAFLRDGIDRAVGSRAKLAAYLRGNLEFIAAEPVYARAAVEIVSHQRARPGEVEQNDVSVALLEASFVAAQAAGEMRRFDPAVMAASVRAAIDAAVPRIARGDIDAGRYADELVDLFDAATRPNP</sequence>
<dbReference type="Gene3D" id="1.10.10.60">
    <property type="entry name" value="Homeodomain-like"/>
    <property type="match status" value="1"/>
</dbReference>
<dbReference type="Proteomes" id="UP001601444">
    <property type="component" value="Unassembled WGS sequence"/>
</dbReference>
<dbReference type="PANTHER" id="PTHR30055">
    <property type="entry name" value="HTH-TYPE TRANSCRIPTIONAL REGULATOR RUTR"/>
    <property type="match status" value="1"/>
</dbReference>
<comment type="caution">
    <text evidence="3">The sequence shown here is derived from an EMBL/GenBank/DDBJ whole genome shotgun (WGS) entry which is preliminary data.</text>
</comment>
<dbReference type="SUPFAM" id="SSF46689">
    <property type="entry name" value="Homeodomain-like"/>
    <property type="match status" value="1"/>
</dbReference>